<dbReference type="Gene3D" id="3.40.50.10810">
    <property type="entry name" value="Tandem AAA-ATPase domain"/>
    <property type="match status" value="2"/>
</dbReference>
<dbReference type="SUPFAM" id="SSF53335">
    <property type="entry name" value="S-adenosyl-L-methionine-dependent methyltransferases"/>
    <property type="match status" value="1"/>
</dbReference>
<dbReference type="InterPro" id="IPR027417">
    <property type="entry name" value="P-loop_NTPase"/>
</dbReference>
<dbReference type="SUPFAM" id="SSF52540">
    <property type="entry name" value="P-loop containing nucleoside triphosphate hydrolases"/>
    <property type="match status" value="2"/>
</dbReference>
<dbReference type="SMART" id="SM00490">
    <property type="entry name" value="HELICc"/>
    <property type="match status" value="1"/>
</dbReference>
<dbReference type="GO" id="GO:0005524">
    <property type="term" value="F:ATP binding"/>
    <property type="evidence" value="ECO:0007669"/>
    <property type="project" value="InterPro"/>
</dbReference>
<dbReference type="InterPro" id="IPR001650">
    <property type="entry name" value="Helicase_C-like"/>
</dbReference>
<dbReference type="Gene3D" id="3.40.50.150">
    <property type="entry name" value="Vaccinia Virus protein VP39"/>
    <property type="match status" value="1"/>
</dbReference>
<dbReference type="InterPro" id="IPR038718">
    <property type="entry name" value="SNF2-like_sf"/>
</dbReference>
<dbReference type="EMBL" id="VUNR01000019">
    <property type="protein sequence ID" value="MSU09269.1"/>
    <property type="molecule type" value="Genomic_DNA"/>
</dbReference>
<feature type="coiled-coil region" evidence="1">
    <location>
        <begin position="795"/>
        <end position="822"/>
    </location>
</feature>
<dbReference type="Pfam" id="PF04851">
    <property type="entry name" value="ResIII"/>
    <property type="match status" value="1"/>
</dbReference>
<dbReference type="SMART" id="SM00487">
    <property type="entry name" value="DEXDc"/>
    <property type="match status" value="1"/>
</dbReference>
<evidence type="ECO:0000313" key="3">
    <source>
        <dbReference type="EMBL" id="MSU09269.1"/>
    </source>
</evidence>
<dbReference type="PANTHER" id="PTHR41313:SF1">
    <property type="entry name" value="DNA METHYLASE ADENINE-SPECIFIC DOMAIN-CONTAINING PROTEIN"/>
    <property type="match status" value="1"/>
</dbReference>
<gene>
    <name evidence="3" type="ORF">FYJ84_09755</name>
</gene>
<dbReference type="InterPro" id="IPR052933">
    <property type="entry name" value="DNA_Protect_Modify"/>
</dbReference>
<dbReference type="GO" id="GO:0016787">
    <property type="term" value="F:hydrolase activity"/>
    <property type="evidence" value="ECO:0007669"/>
    <property type="project" value="InterPro"/>
</dbReference>
<organism evidence="3 4">
    <name type="scientific">Anaerovibrio slackiae</name>
    <dbReference type="NCBI Taxonomy" id="2652309"/>
    <lineage>
        <taxon>Bacteria</taxon>
        <taxon>Bacillati</taxon>
        <taxon>Bacillota</taxon>
        <taxon>Negativicutes</taxon>
        <taxon>Selenomonadales</taxon>
        <taxon>Selenomonadaceae</taxon>
        <taxon>Anaerovibrio</taxon>
    </lineage>
</organism>
<protein>
    <recommendedName>
        <fullName evidence="2">Helicase C-terminal domain-containing protein</fullName>
    </recommendedName>
</protein>
<dbReference type="PRINTS" id="PR00507">
    <property type="entry name" value="N12N6MTFRASE"/>
</dbReference>
<dbReference type="PROSITE" id="PS51194">
    <property type="entry name" value="HELICASE_CTER"/>
    <property type="match status" value="1"/>
</dbReference>
<evidence type="ECO:0000256" key="1">
    <source>
        <dbReference type="SAM" id="Coils"/>
    </source>
</evidence>
<dbReference type="Pfam" id="PF00271">
    <property type="entry name" value="Helicase_C"/>
    <property type="match status" value="1"/>
</dbReference>
<name>A0A6I2UHW8_9FIRM</name>
<accession>A0A6I2UHW8</accession>
<evidence type="ECO:0000313" key="4">
    <source>
        <dbReference type="Proteomes" id="UP000433181"/>
    </source>
</evidence>
<feature type="domain" description="Helicase C-terminal" evidence="2">
    <location>
        <begin position="1401"/>
        <end position="1580"/>
    </location>
</feature>
<dbReference type="InterPro" id="IPR006935">
    <property type="entry name" value="Helicase/UvrB_N"/>
</dbReference>
<evidence type="ECO:0000259" key="2">
    <source>
        <dbReference type="PROSITE" id="PS51194"/>
    </source>
</evidence>
<proteinExistence type="predicted"/>
<dbReference type="PANTHER" id="PTHR41313">
    <property type="entry name" value="ADENINE-SPECIFIC METHYLTRANSFERASE"/>
    <property type="match status" value="1"/>
</dbReference>
<keyword evidence="4" id="KW-1185">Reference proteome</keyword>
<feature type="coiled-coil region" evidence="1">
    <location>
        <begin position="1738"/>
        <end position="1796"/>
    </location>
</feature>
<dbReference type="Proteomes" id="UP000433181">
    <property type="component" value="Unassembled WGS sequence"/>
</dbReference>
<comment type="caution">
    <text evidence="3">The sequence shown here is derived from an EMBL/GenBank/DDBJ whole genome shotgun (WGS) entry which is preliminary data.</text>
</comment>
<feature type="coiled-coil region" evidence="1">
    <location>
        <begin position="579"/>
        <end position="606"/>
    </location>
</feature>
<keyword evidence="1" id="KW-0175">Coiled coil</keyword>
<dbReference type="Gene3D" id="3.40.50.300">
    <property type="entry name" value="P-loop containing nucleotide triphosphate hydrolases"/>
    <property type="match status" value="1"/>
</dbReference>
<dbReference type="InterPro" id="IPR029063">
    <property type="entry name" value="SAM-dependent_MTases_sf"/>
</dbReference>
<sequence>MTDIDLGSFDFTADMSSAKGKRAVFAINLAAIKLAKELEAAGRPALPNERELLKNYRGFGGIPEVFDEFNKSWENEYDALRDILTAAEYAAAKGSVLNAHYTSPEVIQGIYKALEKMGFQGGNILEPAVGSGRFFEEMPQTMKEGSNLFGVELDSLTSRIAALAHPEAEITNQGFEATKFANNSFDLAISNVPFGDYKMRADLPYRDKGMLLHDYFIAKMVDQVRPGGIVAAITSSGTLDKHNSKTREYIARRAELVGAFRLPYTAFKGAGTEVTTDILFFKKREHELSLDEVRHEKWINSDVNGYIPTNDYYRDIYAKSGKNFTDNVLGNMRQRSGPFGTEWFCDENPDRPLAELLDEAVQTKIPEGIYQESAIPLPVPVQEKAARAGAIGFFYEDGRVVQIKSDGTRDNIDVSAADEKRLISAIHIREAVYDLLENQRKDCTDAVLAEKQHILNRWYDEHVARYGRIQQDSKLKKIFAQDPSYSLLRSLEVYDNKIFLKKADIFTKRTIKPDIAPQHADTAEDALKISLNERGDVDLEYMAGLTGSSEQDVINDLEFTSIYYNPAADKYQLADEYLSGNIRQKIEEVEQVIADLSERKQKAVAEKIFPGWDRYEFTPANEIEAHIYSAIQNRVKEYNVDKDCKMYLHKHYDNRDLMLMAYAAQLISIPLEYDKDPLFPLQAIKLGRPMEQRYRGWDMASYYHELLLRLKIPEFVQFNIRECMFDNPDHPDAWKNPEYMAPVYNFLLKKGSELDVEEYQSKVRGLSYQEQKAFFDKEAADFPAFLEAYQQKVAELVEADEVRQLQQKIDKLERNRQALEAAKPEDLQPGEISVNLGATWLKPSTVREFLFETLNIPSYQSNITVEFSHVTGEWKINNKNVLEDNPLVNTTYGTSGSSANGKNALELCELALNLREAKIYDTVYVDGRERKKLNEKATLEARIKQQDLKDAFKKWLFADEKRSGKITEYYNRHFNSIKPREYNGEYLTFPGMTADITLKKHQKDAVAHTLYGGNTLLAHCVGAGKTFEMIASAMESKRLGLASKSLIVVPKHLTEQMGEDFQRLYPGAKVLVATDKTFTAKNREEFCSKIATQNWDAVIMGYTQFEKIPLSLERQKIILQEQINEIIEGMEEYADEYGKNNFTVKQMIRAQKKLESKLMSMNKQEKKDQTVVFEDLGIDRLYVDEAHYFKNLYTPTKLSNVAGIQTTEADKTMDFYQKCKYINEITNCRGLVFATGTPVSNSMTELYTMQRYLQPETLKESGLGFFDAWAANFGQQETDMEINPEGQGFRERTKFARFQNLPELMAMFKEIADIKTSDMLDLPVPEENIIVERMKPTPLQKEMVNMLAERAKAVRDKLVDSSVDNMLKITNEGRLLALDQRIMQLDAPDNPDSKVNKCVSNVLELYRETSEDKATQLIFCDKSTPNKAGNFNVYDDIKSKLIANGVPAEEIAFIHDAKTDAQKDALFDKVRKGEVRILLGSTDKMGVGTNVQDRLIATHDLDVPWRPSDLEQRKGRIVRRGNTNASVKIFRYITEGTFDAYMWQILENKQRFISQIMTSKVPTRTSEDCDEVTLSYAEVKACATGNPLIKEKMEVDNQVKRLEIDKSNYLTAQDKLKRKCQMEYPLQIKSLEANIEKLQDMKRQAEANTIKMESGEILFSLELNGKTYIDKKEAGQALMKAAKGDLTKVKGHYRGLALTMRNELRTGLTNIVLSYKGQQECNLSGVDTYNITRMDAAIEQIYSDIKNQTKRLDQLKHDFELAKQELQKPFEKEELLREVTARQKELELKIQSAMDEDSAIKQEGYVRLGNVIALFDNEGEFCPDRLPEEDLLMRAFWFKAAMLYQEHDNQWDKEFDFEIYKELVEKFGITESRNGEHGYDAFDVVDVIIKNSPSVPSYEDLGMIMEQYHNSEQTAAREEYQDSCAGMAIAR</sequence>
<dbReference type="GO" id="GO:0003677">
    <property type="term" value="F:DNA binding"/>
    <property type="evidence" value="ECO:0007669"/>
    <property type="project" value="InterPro"/>
</dbReference>
<dbReference type="InterPro" id="IPR014001">
    <property type="entry name" value="Helicase_ATP-bd"/>
</dbReference>
<reference evidence="3 4" key="1">
    <citation type="submission" date="2019-08" db="EMBL/GenBank/DDBJ databases">
        <title>In-depth cultivation of the pig gut microbiome towards novel bacterial diversity and tailored functional studies.</title>
        <authorList>
            <person name="Wylensek D."/>
            <person name="Hitch T.C.A."/>
            <person name="Clavel T."/>
        </authorList>
    </citation>
    <scope>NUCLEOTIDE SEQUENCE [LARGE SCALE GENOMIC DNA]</scope>
    <source>
        <strain evidence="3 4">WCA-693-APC-5D-A</strain>
    </source>
</reference>